<gene>
    <name evidence="1" type="ORF">S06H3_40354</name>
</gene>
<protein>
    <submittedName>
        <fullName evidence="1">Uncharacterized protein</fullName>
    </submittedName>
</protein>
<dbReference type="EMBL" id="BARV01024764">
    <property type="protein sequence ID" value="GAI36833.1"/>
    <property type="molecule type" value="Genomic_DNA"/>
</dbReference>
<feature type="non-terminal residue" evidence="1">
    <location>
        <position position="91"/>
    </location>
</feature>
<organism evidence="1">
    <name type="scientific">marine sediment metagenome</name>
    <dbReference type="NCBI Taxonomy" id="412755"/>
    <lineage>
        <taxon>unclassified sequences</taxon>
        <taxon>metagenomes</taxon>
        <taxon>ecological metagenomes</taxon>
    </lineage>
</organism>
<sequence>MFGDLCEVFRLLELRGEYASFIVDLESELAFLRHIVECKLCWEEAKMMVNREGGEDTWWSNLFSEMLPEILGEDQVLVEPCPRLDDYRDLG</sequence>
<reference evidence="1" key="1">
    <citation type="journal article" date="2014" name="Front. Microbiol.">
        <title>High frequency of phylogenetically diverse reductive dehalogenase-homologous genes in deep subseafloor sedimentary metagenomes.</title>
        <authorList>
            <person name="Kawai M."/>
            <person name="Futagami T."/>
            <person name="Toyoda A."/>
            <person name="Takaki Y."/>
            <person name="Nishi S."/>
            <person name="Hori S."/>
            <person name="Arai W."/>
            <person name="Tsubouchi T."/>
            <person name="Morono Y."/>
            <person name="Uchiyama I."/>
            <person name="Ito T."/>
            <person name="Fujiyama A."/>
            <person name="Inagaki F."/>
            <person name="Takami H."/>
        </authorList>
    </citation>
    <scope>NUCLEOTIDE SEQUENCE</scope>
    <source>
        <strain evidence="1">Expedition CK06-06</strain>
    </source>
</reference>
<dbReference type="AlphaFoldDB" id="X1MZV1"/>
<name>X1MZV1_9ZZZZ</name>
<comment type="caution">
    <text evidence="1">The sequence shown here is derived from an EMBL/GenBank/DDBJ whole genome shotgun (WGS) entry which is preliminary data.</text>
</comment>
<proteinExistence type="predicted"/>
<accession>X1MZV1</accession>
<evidence type="ECO:0000313" key="1">
    <source>
        <dbReference type="EMBL" id="GAI36833.1"/>
    </source>
</evidence>